<evidence type="ECO:0000313" key="5">
    <source>
        <dbReference type="Proteomes" id="UP000193450"/>
    </source>
</evidence>
<feature type="domain" description="AMP-dependent synthetase/ligase" evidence="2">
    <location>
        <begin position="26"/>
        <end position="352"/>
    </location>
</feature>
<dbReference type="OrthoDB" id="9047442at2"/>
<reference evidence="4 5" key="1">
    <citation type="submission" date="2016-11" db="EMBL/GenBank/DDBJ databases">
        <title>Trade-off between light-utilization and light-protection in marine flavobacteria.</title>
        <authorList>
            <person name="Kumagai Y."/>
        </authorList>
    </citation>
    <scope>NUCLEOTIDE SEQUENCE [LARGE SCALE GENOMIC DNA]</scope>
    <source>
        <strain evidence="4 5">NBRC 107125</strain>
    </source>
</reference>
<dbReference type="EMBL" id="CP019343">
    <property type="protein sequence ID" value="ARN76000.1"/>
    <property type="molecule type" value="Genomic_DNA"/>
</dbReference>
<dbReference type="PROSITE" id="PS00455">
    <property type="entry name" value="AMP_BINDING"/>
    <property type="match status" value="1"/>
</dbReference>
<dbReference type="PRINTS" id="PR00154">
    <property type="entry name" value="AMPBINDING"/>
</dbReference>
<evidence type="ECO:0000259" key="3">
    <source>
        <dbReference type="Pfam" id="PF13193"/>
    </source>
</evidence>
<dbReference type="InterPro" id="IPR020845">
    <property type="entry name" value="AMP-binding_CS"/>
</dbReference>
<sequence>MSRNQNLYHILSQRFPADGEQPFIIDQLSYAELEASSARMANYLLSLDLNSGDRVAVQVNKSAQVLVVYLACLRAGLIYLPLNTAYTQAELAYFFQDAGPGLIVADQASVKTLAQQQGARFETMAGLLAHSATAPAQFATVHSSADDLAAILYTSGTTGRPKGAMLSHSNLAANALMLHDYWGWDQQDVLLHALPIFHVHGLFVACHCVLAAGASMIFLPSFKVEQVIEQLPRATVMMGVPTFYTRLLASEDFSAQPCHAMRLFISGSAPLLASTHQLFEQRTGHKILERYGMSETSMLISNPLHGERRAGTVGFALPGVDARIVDTNNKAVSEGVIGSIQVKGPNVFQGYWQMLEKTAEEFTDDGFFITGDQGLISEDGYISIVGRAKDMVISGGYNVYPKEVELVIDAIEGVKESAVFGVADADFGEAVSVAVVLDHTVALSPEQIAAEARETLAAYKVPKLVHFLDELPRNTMGKVQKNVLRQQFAS</sequence>
<dbReference type="Pfam" id="PF13193">
    <property type="entry name" value="AMP-binding_C"/>
    <property type="match status" value="1"/>
</dbReference>
<gene>
    <name evidence="4" type="ORF">BST96_19015</name>
</gene>
<evidence type="ECO:0000259" key="2">
    <source>
        <dbReference type="Pfam" id="PF00501"/>
    </source>
</evidence>
<dbReference type="PANTHER" id="PTHR43201">
    <property type="entry name" value="ACYL-COA SYNTHETASE"/>
    <property type="match status" value="1"/>
</dbReference>
<dbReference type="SUPFAM" id="SSF56801">
    <property type="entry name" value="Acetyl-CoA synthetase-like"/>
    <property type="match status" value="1"/>
</dbReference>
<protein>
    <submittedName>
        <fullName evidence="4">Malonyl-CoA synthase</fullName>
    </submittedName>
</protein>
<dbReference type="AlphaFoldDB" id="A0A1X9ND92"/>
<dbReference type="RefSeq" id="WP_085760203.1">
    <property type="nucleotide sequence ID" value="NZ_CP019343.1"/>
</dbReference>
<dbReference type="Proteomes" id="UP000193450">
    <property type="component" value="Chromosome"/>
</dbReference>
<dbReference type="InterPro" id="IPR042099">
    <property type="entry name" value="ANL_N_sf"/>
</dbReference>
<dbReference type="PANTHER" id="PTHR43201:SF8">
    <property type="entry name" value="ACYL-COA SYNTHETASE FAMILY MEMBER 3"/>
    <property type="match status" value="1"/>
</dbReference>
<dbReference type="Gene3D" id="3.30.300.30">
    <property type="match status" value="1"/>
</dbReference>
<name>A0A1X9ND92_9GAMM</name>
<dbReference type="STRING" id="716816.BST96_19015"/>
<evidence type="ECO:0000313" key="4">
    <source>
        <dbReference type="EMBL" id="ARN76000.1"/>
    </source>
</evidence>
<proteinExistence type="inferred from homology"/>
<dbReference type="InterPro" id="IPR000873">
    <property type="entry name" value="AMP-dep_synth/lig_dom"/>
</dbReference>
<dbReference type="Pfam" id="PF00501">
    <property type="entry name" value="AMP-binding"/>
    <property type="match status" value="1"/>
</dbReference>
<evidence type="ECO:0000256" key="1">
    <source>
        <dbReference type="ARBA" id="ARBA00006432"/>
    </source>
</evidence>
<dbReference type="GO" id="GO:0031956">
    <property type="term" value="F:medium-chain fatty acid-CoA ligase activity"/>
    <property type="evidence" value="ECO:0007669"/>
    <property type="project" value="TreeGrafter"/>
</dbReference>
<organism evidence="4 5">
    <name type="scientific">Oceanicoccus sagamiensis</name>
    <dbReference type="NCBI Taxonomy" id="716816"/>
    <lineage>
        <taxon>Bacteria</taxon>
        <taxon>Pseudomonadati</taxon>
        <taxon>Pseudomonadota</taxon>
        <taxon>Gammaproteobacteria</taxon>
        <taxon>Cellvibrionales</taxon>
        <taxon>Spongiibacteraceae</taxon>
        <taxon>Oceanicoccus</taxon>
    </lineage>
</organism>
<dbReference type="KEGG" id="osg:BST96_19015"/>
<feature type="domain" description="AMP-binding enzyme C-terminal" evidence="3">
    <location>
        <begin position="403"/>
        <end position="478"/>
    </location>
</feature>
<dbReference type="InterPro" id="IPR025110">
    <property type="entry name" value="AMP-bd_C"/>
</dbReference>
<keyword evidence="5" id="KW-1185">Reference proteome</keyword>
<dbReference type="InterPro" id="IPR020459">
    <property type="entry name" value="AMP-binding"/>
</dbReference>
<comment type="similarity">
    <text evidence="1">Belongs to the ATP-dependent AMP-binding enzyme family.</text>
</comment>
<dbReference type="Gene3D" id="3.40.50.12780">
    <property type="entry name" value="N-terminal domain of ligase-like"/>
    <property type="match status" value="1"/>
</dbReference>
<accession>A0A1X9ND92</accession>
<dbReference type="CDD" id="cd05941">
    <property type="entry name" value="MCS"/>
    <property type="match status" value="1"/>
</dbReference>
<dbReference type="InterPro" id="IPR045851">
    <property type="entry name" value="AMP-bd_C_sf"/>
</dbReference>
<dbReference type="GO" id="GO:0006631">
    <property type="term" value="P:fatty acid metabolic process"/>
    <property type="evidence" value="ECO:0007669"/>
    <property type="project" value="TreeGrafter"/>
</dbReference>
<dbReference type="NCBIfam" id="NF005702">
    <property type="entry name" value="PRK07514.1"/>
    <property type="match status" value="1"/>
</dbReference>